<dbReference type="Proteomes" id="UP001189429">
    <property type="component" value="Unassembled WGS sequence"/>
</dbReference>
<sequence length="354" mass="35366">AALGTLNGVASTSTIGATTAAALGTLNGVASTSTIGATTAASPSSAPPGVRSSGSSSLRALGLPAAAASPPPGPAAAAAAGEPSGLLPGREAGSTPLAQSPRRQLSTAAPQFVTERLRTTSEPRVSSKFGVQAQAPPGWTYAVASTSDVRASSPPADPALLTFAQKARPTPFRARPPLLQAHRQRTGTARSRRPWRGHFKGLALALASGQAAGWSPGRSLGGSIRRRRPCPWLAARGRRLGRGSSSRPPAGARCPPAPSARHCRRGRGRTRRTGGAGGPGAHQRLGPAGCSSHAPCGSSSHAGGATLLGRGRSSSPAGVTDAQATAPPARQWPAVATPYAQSSIAVLGAQARAR</sequence>
<organism evidence="2 3">
    <name type="scientific">Prorocentrum cordatum</name>
    <dbReference type="NCBI Taxonomy" id="2364126"/>
    <lineage>
        <taxon>Eukaryota</taxon>
        <taxon>Sar</taxon>
        <taxon>Alveolata</taxon>
        <taxon>Dinophyceae</taxon>
        <taxon>Prorocentrales</taxon>
        <taxon>Prorocentraceae</taxon>
        <taxon>Prorocentrum</taxon>
    </lineage>
</organism>
<gene>
    <name evidence="2" type="ORF">PCOR1329_LOCUS45839</name>
</gene>
<comment type="caution">
    <text evidence="2">The sequence shown here is derived from an EMBL/GenBank/DDBJ whole genome shotgun (WGS) entry which is preliminary data.</text>
</comment>
<feature type="compositionally biased region" description="Polar residues" evidence="1">
    <location>
        <begin position="96"/>
        <end position="109"/>
    </location>
</feature>
<evidence type="ECO:0000313" key="3">
    <source>
        <dbReference type="Proteomes" id="UP001189429"/>
    </source>
</evidence>
<dbReference type="EMBL" id="CAUYUJ010015508">
    <property type="protein sequence ID" value="CAK0854991.1"/>
    <property type="molecule type" value="Genomic_DNA"/>
</dbReference>
<name>A0ABN9U8D2_9DINO</name>
<feature type="non-terminal residue" evidence="2">
    <location>
        <position position="1"/>
    </location>
</feature>
<protein>
    <submittedName>
        <fullName evidence="2">Uncharacterized protein</fullName>
    </submittedName>
</protein>
<evidence type="ECO:0000313" key="2">
    <source>
        <dbReference type="EMBL" id="CAK0854991.1"/>
    </source>
</evidence>
<feature type="compositionally biased region" description="Low complexity" evidence="1">
    <location>
        <begin position="37"/>
        <end position="68"/>
    </location>
</feature>
<feature type="compositionally biased region" description="Basic residues" evidence="1">
    <location>
        <begin position="261"/>
        <end position="272"/>
    </location>
</feature>
<evidence type="ECO:0000256" key="1">
    <source>
        <dbReference type="SAM" id="MobiDB-lite"/>
    </source>
</evidence>
<feature type="region of interest" description="Disordered" evidence="1">
    <location>
        <begin position="236"/>
        <end position="332"/>
    </location>
</feature>
<accession>A0ABN9U8D2</accession>
<feature type="compositionally biased region" description="Low complexity" evidence="1">
    <location>
        <begin position="75"/>
        <end position="89"/>
    </location>
</feature>
<keyword evidence="3" id="KW-1185">Reference proteome</keyword>
<reference evidence="2" key="1">
    <citation type="submission" date="2023-10" db="EMBL/GenBank/DDBJ databases">
        <authorList>
            <person name="Chen Y."/>
            <person name="Shah S."/>
            <person name="Dougan E. K."/>
            <person name="Thang M."/>
            <person name="Chan C."/>
        </authorList>
    </citation>
    <scope>NUCLEOTIDE SEQUENCE [LARGE SCALE GENOMIC DNA]</scope>
</reference>
<proteinExistence type="predicted"/>
<feature type="region of interest" description="Disordered" evidence="1">
    <location>
        <begin position="37"/>
        <end position="110"/>
    </location>
</feature>
<feature type="compositionally biased region" description="Low complexity" evidence="1">
    <location>
        <begin position="242"/>
        <end position="254"/>
    </location>
</feature>